<keyword evidence="4" id="KW-1185">Reference proteome</keyword>
<evidence type="ECO:0000313" key="3">
    <source>
        <dbReference type="EMBL" id="WSD12476.1"/>
    </source>
</evidence>
<dbReference type="InterPro" id="IPR012340">
    <property type="entry name" value="NA-bd_OB-fold"/>
</dbReference>
<dbReference type="InterPro" id="IPR002878">
    <property type="entry name" value="ChsH2_C"/>
</dbReference>
<evidence type="ECO:0000259" key="1">
    <source>
        <dbReference type="Pfam" id="PF01796"/>
    </source>
</evidence>
<name>A0ABZ1H4L8_STRPH</name>
<dbReference type="InterPro" id="IPR052513">
    <property type="entry name" value="Thioester_dehydratase-like"/>
</dbReference>
<evidence type="ECO:0000313" key="4">
    <source>
        <dbReference type="Proteomes" id="UP001340816"/>
    </source>
</evidence>
<reference evidence="3 4" key="1">
    <citation type="submission" date="2022-10" db="EMBL/GenBank/DDBJ databases">
        <title>The complete genomes of actinobacterial strains from the NBC collection.</title>
        <authorList>
            <person name="Joergensen T.S."/>
            <person name="Alvarez Arevalo M."/>
            <person name="Sterndorff E.B."/>
            <person name="Faurdal D."/>
            <person name="Vuksanovic O."/>
            <person name="Mourched A.-S."/>
            <person name="Charusanti P."/>
            <person name="Shaw S."/>
            <person name="Blin K."/>
            <person name="Weber T."/>
        </authorList>
    </citation>
    <scope>NUCLEOTIDE SEQUENCE [LARGE SCALE GENOMIC DNA]</scope>
    <source>
        <strain evidence="3 4">NBC 01752</strain>
    </source>
</reference>
<dbReference type="RefSeq" id="WP_326757865.1">
    <property type="nucleotide sequence ID" value="NZ_CP109135.1"/>
</dbReference>
<gene>
    <name evidence="3" type="ORF">OHB35_04150</name>
</gene>
<dbReference type="SUPFAM" id="SSF50249">
    <property type="entry name" value="Nucleic acid-binding proteins"/>
    <property type="match status" value="1"/>
</dbReference>
<dbReference type="Proteomes" id="UP001340816">
    <property type="component" value="Chromosome"/>
</dbReference>
<feature type="domain" description="ChsH2 rubredoxin-like zinc ribbon" evidence="2">
    <location>
        <begin position="24"/>
        <end position="51"/>
    </location>
</feature>
<dbReference type="InterPro" id="IPR022002">
    <property type="entry name" value="ChsH2_Znr"/>
</dbReference>
<dbReference type="Pfam" id="PF12172">
    <property type="entry name" value="zf-ChsH2"/>
    <property type="match status" value="1"/>
</dbReference>
<accession>A0ABZ1H4L8</accession>
<dbReference type="EMBL" id="CP109135">
    <property type="protein sequence ID" value="WSD12476.1"/>
    <property type="molecule type" value="Genomic_DNA"/>
</dbReference>
<dbReference type="Pfam" id="PF01796">
    <property type="entry name" value="OB_ChsH2_C"/>
    <property type="match status" value="1"/>
</dbReference>
<feature type="domain" description="ChsH2 C-terminal OB-fold" evidence="1">
    <location>
        <begin position="57"/>
        <end position="121"/>
    </location>
</feature>
<proteinExistence type="predicted"/>
<dbReference type="PANTHER" id="PTHR34075:SF5">
    <property type="entry name" value="BLR3430 PROTEIN"/>
    <property type="match status" value="1"/>
</dbReference>
<dbReference type="PANTHER" id="PTHR34075">
    <property type="entry name" value="BLR3430 PROTEIN"/>
    <property type="match status" value="1"/>
</dbReference>
<protein>
    <submittedName>
        <fullName evidence="3">OB-fold domain-containing protein</fullName>
    </submittedName>
</protein>
<evidence type="ECO:0000259" key="2">
    <source>
        <dbReference type="Pfam" id="PF12172"/>
    </source>
</evidence>
<organism evidence="3 4">
    <name type="scientific">Streptomyces phaeochromogenes</name>
    <dbReference type="NCBI Taxonomy" id="1923"/>
    <lineage>
        <taxon>Bacteria</taxon>
        <taxon>Bacillati</taxon>
        <taxon>Actinomycetota</taxon>
        <taxon>Actinomycetes</taxon>
        <taxon>Kitasatosporales</taxon>
        <taxon>Streptomycetaceae</taxon>
        <taxon>Streptomyces</taxon>
        <taxon>Streptomyces phaeochromogenes group</taxon>
    </lineage>
</organism>
<sequence>MTTTQLPVTEGLFTWPPSESEPLRLIGSECTACGLVSFPAASDCVRCASDESKIRLLADRGTLWTYTTQNFRPPSPPYDGPDTFEPYSVGYVELAGELLVEARLTEPDPEKLRIGQGMRLTLVPYAVRDDGTEVMTFAFAPVEESIPVEELAQTEPVEEAS</sequence>